<dbReference type="AlphaFoldDB" id="A0A7F8R8E7"/>
<evidence type="ECO:0000256" key="4">
    <source>
        <dbReference type="ARBA" id="ARBA00022737"/>
    </source>
</evidence>
<keyword evidence="3" id="KW-0853">WD repeat</keyword>
<dbReference type="InterPro" id="IPR001680">
    <property type="entry name" value="WD40_rpt"/>
</dbReference>
<keyword evidence="12" id="KW-1185">Reference proteome</keyword>
<evidence type="ECO:0000256" key="7">
    <source>
        <dbReference type="ARBA" id="ARBA00025740"/>
    </source>
</evidence>
<evidence type="ECO:0000256" key="5">
    <source>
        <dbReference type="ARBA" id="ARBA00023006"/>
    </source>
</evidence>
<dbReference type="GO" id="GO:0008289">
    <property type="term" value="F:lipid binding"/>
    <property type="evidence" value="ECO:0007669"/>
    <property type="project" value="UniProtKB-KW"/>
</dbReference>
<dbReference type="InterPro" id="IPR036322">
    <property type="entry name" value="WD40_repeat_dom_sf"/>
</dbReference>
<dbReference type="CTD" id="11152"/>
<evidence type="ECO:0000313" key="12">
    <source>
        <dbReference type="Proteomes" id="UP000245341"/>
    </source>
</evidence>
<dbReference type="SMART" id="SM00320">
    <property type="entry name" value="WD40"/>
    <property type="match status" value="4"/>
</dbReference>
<evidence type="ECO:0000313" key="13">
    <source>
        <dbReference type="RefSeq" id="XP_030889494.1"/>
    </source>
</evidence>
<dbReference type="RefSeq" id="XP_030889494.1">
    <property type="nucleotide sequence ID" value="XM_031033634.1"/>
</dbReference>
<organism evidence="12 13">
    <name type="scientific">Leptonychotes weddellii</name>
    <name type="common">Weddell seal</name>
    <name type="synonym">Otaria weddellii</name>
    <dbReference type="NCBI Taxonomy" id="9713"/>
    <lineage>
        <taxon>Eukaryota</taxon>
        <taxon>Metazoa</taxon>
        <taxon>Chordata</taxon>
        <taxon>Craniata</taxon>
        <taxon>Vertebrata</taxon>
        <taxon>Euteleostomi</taxon>
        <taxon>Mammalia</taxon>
        <taxon>Eutheria</taxon>
        <taxon>Laurasiatheria</taxon>
        <taxon>Carnivora</taxon>
        <taxon>Caniformia</taxon>
        <taxon>Pinnipedia</taxon>
        <taxon>Phocidae</taxon>
        <taxon>Monachinae</taxon>
        <taxon>Lobodontini</taxon>
        <taxon>Leptonychotes</taxon>
    </lineage>
</organism>
<evidence type="ECO:0000256" key="8">
    <source>
        <dbReference type="ARBA" id="ARBA00030867"/>
    </source>
</evidence>
<evidence type="ECO:0000256" key="10">
    <source>
        <dbReference type="ARBA" id="ARBA00063869"/>
    </source>
</evidence>
<dbReference type="GeneID" id="102739701"/>
<evidence type="ECO:0000256" key="6">
    <source>
        <dbReference type="ARBA" id="ARBA00023121"/>
    </source>
</evidence>
<feature type="region of interest" description="Disordered" evidence="11">
    <location>
        <begin position="21"/>
        <end position="50"/>
    </location>
</feature>
<gene>
    <name evidence="13" type="primary">WDR45</name>
</gene>
<accession>A0A7F8R8E7</accession>
<comment type="subcellular location">
    <subcellularLocation>
        <location evidence="1">Preautophagosomal structure</location>
    </subcellularLocation>
</comment>
<evidence type="ECO:0000256" key="2">
    <source>
        <dbReference type="ARBA" id="ARBA00019984"/>
    </source>
</evidence>
<dbReference type="InterPro" id="IPR048720">
    <property type="entry name" value="PROPPIN"/>
</dbReference>
<reference evidence="13" key="1">
    <citation type="submission" date="2025-08" db="UniProtKB">
        <authorList>
            <consortium name="RefSeq"/>
        </authorList>
    </citation>
    <scope>IDENTIFICATION</scope>
    <source>
        <tissue evidence="13">Liver</tissue>
    </source>
</reference>
<name>A0A7F8R8E7_LEPWE</name>
<evidence type="ECO:0000256" key="11">
    <source>
        <dbReference type="SAM" id="MobiDB-lite"/>
    </source>
</evidence>
<evidence type="ECO:0000256" key="9">
    <source>
        <dbReference type="ARBA" id="ARBA00057674"/>
    </source>
</evidence>
<dbReference type="GO" id="GO:0006914">
    <property type="term" value="P:autophagy"/>
    <property type="evidence" value="ECO:0007669"/>
    <property type="project" value="UniProtKB-KW"/>
</dbReference>
<dbReference type="SUPFAM" id="SSF50978">
    <property type="entry name" value="WD40 repeat-like"/>
    <property type="match status" value="1"/>
</dbReference>
<dbReference type="Pfam" id="PF21032">
    <property type="entry name" value="PROPPIN"/>
    <property type="match status" value="1"/>
</dbReference>
<keyword evidence="4" id="KW-0677">Repeat</keyword>
<sequence length="377" mass="41683">MLGPLPLSEGKSLSPARLGFLRQSGPRTASPGDAPVTRVAPKTWKPGKQSWTMTQQPLRGVTSLRFNQDQSCFCCAMETGVRIYNVEPLMEKGHLVLIWDDAREGKDSKDKLVLEFTFTKPVLAVRMRHDKIVIVLRNRIYVYSFPDNPRKLFEFDTRDNPKGLCDLCPSLEKQLLVFPGHKCGSLQLVDLASTKPGTSSAPFTINAHQSDVACVSLNQPGTVVASASQKGTLIRLFDTQSKEKLVELRRGTDPATLYCINFSHDSSFLCASSDKGTVHIFALKDTRLNRRSALARVGKVGPMIGQYVDSQWSLASFTVPAESACICAFGRNTSKNVNSVIAICVDGTFHKYVFTPDGNCNREAFDVYLDICDDDDF</sequence>
<evidence type="ECO:0000256" key="1">
    <source>
        <dbReference type="ARBA" id="ARBA00004329"/>
    </source>
</evidence>
<keyword evidence="6" id="KW-0446">Lipid-binding</keyword>
<comment type="similarity">
    <text evidence="7">Belongs to the WD repeat PROPPIN family.</text>
</comment>
<comment type="function">
    <text evidence="9">Component of the autophagy machinery that controls the major intracellular degradation process by which cytoplasmic materials are packaged into autophagosomes and delivered to lysosomes for degradation. Binds phosphatidylinositol 3-phosphate (PtdIns3P). Activated by the STK11/AMPK signaling pathway upon starvation, WDR45 is involved in autophagosome assembly downstream of WIPI2, regulating the size of forming autophagosomes. Together with WIPI1, promotes ATG2 (ATG2A or ATG2B)-mediated lipid transfer by enhancing ATG2-association with phosphatidylinositol 3-monophosphate (PI3P)-containing membranes. Probably recruited to membranes through its PtdIns3P activity.</text>
</comment>
<protein>
    <recommendedName>
        <fullName evidence="2">WD repeat domain phosphoinositide-interacting protein 4</fullName>
    </recommendedName>
    <alternativeName>
        <fullName evidence="8">WD repeat-containing protein 45</fullName>
    </alternativeName>
</protein>
<proteinExistence type="inferred from homology"/>
<dbReference type="GO" id="GO:0000407">
    <property type="term" value="C:phagophore assembly site"/>
    <property type="evidence" value="ECO:0007669"/>
    <property type="project" value="UniProtKB-SubCell"/>
</dbReference>
<dbReference type="InterPro" id="IPR015943">
    <property type="entry name" value="WD40/YVTN_repeat-like_dom_sf"/>
</dbReference>
<dbReference type="FunFam" id="2.130.10.10:FF:000154">
    <property type="entry name" value="WD repeat domain phosphoinositide-interacting protein 4"/>
    <property type="match status" value="1"/>
</dbReference>
<dbReference type="Gene3D" id="2.130.10.10">
    <property type="entry name" value="YVTN repeat-like/Quinoprotein amine dehydrogenase"/>
    <property type="match status" value="1"/>
</dbReference>
<dbReference type="Proteomes" id="UP000245341">
    <property type="component" value="Unplaced"/>
</dbReference>
<comment type="subunit">
    <text evidence="10">Interacts with WIPI1. Interacts with WIPI2. Interacts with ATG2A and ATG2B. Interacts with ULK1. May interact with the PRKAA1, PRKAA2, PRKAB1 and PRKAG1 subunits of the AMPK kinase. May interact with NUDC.</text>
</comment>
<dbReference type="PANTHER" id="PTHR11227">
    <property type="entry name" value="WD-REPEAT PROTEIN INTERACTING WITH PHOSPHOINOSIDES WIPI -RELATED"/>
    <property type="match status" value="1"/>
</dbReference>
<keyword evidence="5" id="KW-0072">Autophagy</keyword>
<evidence type="ECO:0000256" key="3">
    <source>
        <dbReference type="ARBA" id="ARBA00022574"/>
    </source>
</evidence>